<evidence type="ECO:0000313" key="1">
    <source>
        <dbReference type="EMBL" id="USJ21238.1"/>
    </source>
</evidence>
<dbReference type="Proteomes" id="UP001056730">
    <property type="component" value="Chromosome"/>
</dbReference>
<dbReference type="RefSeq" id="WP_252170354.1">
    <property type="nucleotide sequence ID" value="NZ_CP086395.1"/>
</dbReference>
<dbReference type="EMBL" id="CP086395">
    <property type="protein sequence ID" value="USJ21238.1"/>
    <property type="molecule type" value="Genomic_DNA"/>
</dbReference>
<reference evidence="1" key="1">
    <citation type="journal article" date="2022" name="Front. Microbiol.">
        <title>Feed Insects as a Reservoir of Granadaene-Producing Lactococci.</title>
        <authorList>
            <person name="Neuzil-Bunesova V."/>
            <person name="Ramirez Garcia A."/>
            <person name="Modrackova N."/>
            <person name="Makovska M."/>
            <person name="Sabolova M."/>
            <person name="Sproer C."/>
            <person name="Bunk B."/>
            <person name="Blom J."/>
            <person name="Schwab C."/>
        </authorList>
    </citation>
    <scope>NUCLEOTIDE SEQUENCE</scope>
    <source>
        <strain evidence="1">I4/6O</strain>
    </source>
</reference>
<dbReference type="KEGG" id="lfo:LMK00_04325"/>
<gene>
    <name evidence="1" type="ORF">LMK00_04325</name>
</gene>
<organism evidence="1 2">
    <name type="scientific">Lactococcus formosensis</name>
    <dbReference type="NCBI Taxonomy" id="1281486"/>
    <lineage>
        <taxon>Bacteria</taxon>
        <taxon>Bacillati</taxon>
        <taxon>Bacillota</taxon>
        <taxon>Bacilli</taxon>
        <taxon>Lactobacillales</taxon>
        <taxon>Streptococcaceae</taxon>
        <taxon>Lactococcus</taxon>
    </lineage>
</organism>
<evidence type="ECO:0000313" key="2">
    <source>
        <dbReference type="Proteomes" id="UP001056730"/>
    </source>
</evidence>
<dbReference type="AlphaFoldDB" id="A0A9Q8Y383"/>
<accession>A0A9Q8Y383</accession>
<sequence length="332" mass="37083">MDNFEIDLPIEDNLSLSATDGRLYSYDFSSFSLVHLQNEAAKSVNKSIMESLLSNISTVKLIEKSLKQGKTEYVAKITDETKKKISTGEWSIGIKKKTGELFSVIKDTKSGKTKGIMELDKRVVSDLGNLPELSAIQGQLTSISEEIDHLNEMIQRVELGQYNDRFSGFFSARQMIIEGLLIKDEFLKKSLLINAVQSNNETIAKLTLSIHHDGLTLADPKTKSKDVKRIEALLQSSLMYLNSSVQLNLVAYTALREEAALFSTLTNYHSYINQDLLKENEEGRSIAWLIDNGHSGDDGKILNLTNSVSNKIQGLIVNYLNNDIKEIDNGTK</sequence>
<protein>
    <submittedName>
        <fullName evidence="1">Uncharacterized protein</fullName>
    </submittedName>
</protein>
<name>A0A9Q8Y383_9LACT</name>
<proteinExistence type="predicted"/>